<organism evidence="3 4">
    <name type="scientific">Marinobacter xiaoshiensis</name>
    <dbReference type="NCBI Taxonomy" id="3073652"/>
    <lineage>
        <taxon>Bacteria</taxon>
        <taxon>Pseudomonadati</taxon>
        <taxon>Pseudomonadota</taxon>
        <taxon>Gammaproteobacteria</taxon>
        <taxon>Pseudomonadales</taxon>
        <taxon>Marinobacteraceae</taxon>
        <taxon>Marinobacter</taxon>
    </lineage>
</organism>
<feature type="region of interest" description="Disordered" evidence="1">
    <location>
        <begin position="316"/>
        <end position="339"/>
    </location>
</feature>
<keyword evidence="4" id="KW-1185">Reference proteome</keyword>
<evidence type="ECO:0008006" key="5">
    <source>
        <dbReference type="Google" id="ProtNLM"/>
    </source>
</evidence>
<evidence type="ECO:0000313" key="4">
    <source>
        <dbReference type="Proteomes" id="UP001267407"/>
    </source>
</evidence>
<name>A0ABU2HCW6_9GAMM</name>
<dbReference type="RefSeq" id="WP_310965438.1">
    <property type="nucleotide sequence ID" value="NZ_JAVMBO010000003.1"/>
</dbReference>
<feature type="chain" id="PRO_5045213038" description="Lipoprotein" evidence="2">
    <location>
        <begin position="24"/>
        <end position="355"/>
    </location>
</feature>
<comment type="caution">
    <text evidence="3">The sequence shown here is derived from an EMBL/GenBank/DDBJ whole genome shotgun (WGS) entry which is preliminary data.</text>
</comment>
<gene>
    <name evidence="3" type="ORF">RKA07_02235</name>
</gene>
<dbReference type="PROSITE" id="PS51257">
    <property type="entry name" value="PROKAR_LIPOPROTEIN"/>
    <property type="match status" value="1"/>
</dbReference>
<keyword evidence="2" id="KW-0732">Signal</keyword>
<evidence type="ECO:0000256" key="1">
    <source>
        <dbReference type="SAM" id="MobiDB-lite"/>
    </source>
</evidence>
<dbReference type="Proteomes" id="UP001267407">
    <property type="component" value="Unassembled WGS sequence"/>
</dbReference>
<protein>
    <recommendedName>
        <fullName evidence="5">Lipoprotein</fullName>
    </recommendedName>
</protein>
<evidence type="ECO:0000313" key="3">
    <source>
        <dbReference type="EMBL" id="MDS1308918.1"/>
    </source>
</evidence>
<sequence>MRHSCFFTAISIALLGISGCKMADTGPVAFNPATSVNPTLSTFDLENTDKAPDNLEHTRFWDFYQGIQPTGSDATDENLETANEIRTHIDKFIRATRSPDGKSYEKVRNPLDLMNQVIAFNEIDNFTEGRRYISQRIAATEAGNYSNRANGALIKFTDQNAVFNDESLNDKIWVYPTLDWRYTPIGPEGTDLDEKVYRTIQYVNRSVAPEDAEAQPELISLLAGSRFDANSFVARGYNRPELATADYVSRNFGGIELRQEFTENKSDTLFIKSADKPLLDLSRHGINLADSSPDCLRIELDYVTSTLRIFHSNGEPAKIDAPTAENPDETKDNDAHCSNNEAAVSWVAKGAFERQ</sequence>
<proteinExistence type="predicted"/>
<accession>A0ABU2HCW6</accession>
<reference evidence="3" key="1">
    <citation type="submission" date="2023-09" db="EMBL/GenBank/DDBJ databases">
        <title>Marinobacter sediminicola sp. nov. and Marinobacter maritimum sp. nov., isolated from marine sediment.</title>
        <authorList>
            <person name="An J."/>
        </authorList>
    </citation>
    <scope>NUCLEOTIDE SEQUENCE</scope>
    <source>
        <strain evidence="3">F60267</strain>
    </source>
</reference>
<evidence type="ECO:0000256" key="2">
    <source>
        <dbReference type="SAM" id="SignalP"/>
    </source>
</evidence>
<dbReference type="EMBL" id="JAVMBO010000003">
    <property type="protein sequence ID" value="MDS1308918.1"/>
    <property type="molecule type" value="Genomic_DNA"/>
</dbReference>
<feature type="signal peptide" evidence="2">
    <location>
        <begin position="1"/>
        <end position="23"/>
    </location>
</feature>